<name>A0A4Z2FKD9_9TELE</name>
<keyword evidence="3" id="KW-1185">Reference proteome</keyword>
<feature type="region of interest" description="Disordered" evidence="1">
    <location>
        <begin position="84"/>
        <end position="110"/>
    </location>
</feature>
<dbReference type="EMBL" id="SRLO01001095">
    <property type="protein sequence ID" value="TNN41598.1"/>
    <property type="molecule type" value="Genomic_DNA"/>
</dbReference>
<feature type="region of interest" description="Disordered" evidence="1">
    <location>
        <begin position="35"/>
        <end position="63"/>
    </location>
</feature>
<evidence type="ECO:0000313" key="2">
    <source>
        <dbReference type="EMBL" id="TNN41598.1"/>
    </source>
</evidence>
<dbReference type="AlphaFoldDB" id="A0A4Z2FKD9"/>
<protein>
    <submittedName>
        <fullName evidence="2">Uncharacterized protein</fullName>
    </submittedName>
</protein>
<sequence>MPLSAEVHLRRYETRQRTSINRRFVVRAEINDAGGPLVHQGTGFHHSGGASLGAERRRKKRTYERKETVIVDVSQPRCELANVHKEQPRPFCGAAPAPSVRDSKAGLGAM</sequence>
<organism evidence="2 3">
    <name type="scientific">Liparis tanakae</name>
    <name type="common">Tanaka's snailfish</name>
    <dbReference type="NCBI Taxonomy" id="230148"/>
    <lineage>
        <taxon>Eukaryota</taxon>
        <taxon>Metazoa</taxon>
        <taxon>Chordata</taxon>
        <taxon>Craniata</taxon>
        <taxon>Vertebrata</taxon>
        <taxon>Euteleostomi</taxon>
        <taxon>Actinopterygii</taxon>
        <taxon>Neopterygii</taxon>
        <taxon>Teleostei</taxon>
        <taxon>Neoteleostei</taxon>
        <taxon>Acanthomorphata</taxon>
        <taxon>Eupercaria</taxon>
        <taxon>Perciformes</taxon>
        <taxon>Cottioidei</taxon>
        <taxon>Cottales</taxon>
        <taxon>Liparidae</taxon>
        <taxon>Liparis</taxon>
    </lineage>
</organism>
<comment type="caution">
    <text evidence="2">The sequence shown here is derived from an EMBL/GenBank/DDBJ whole genome shotgun (WGS) entry which is preliminary data.</text>
</comment>
<reference evidence="2 3" key="1">
    <citation type="submission" date="2019-03" db="EMBL/GenBank/DDBJ databases">
        <title>First draft genome of Liparis tanakae, snailfish: a comprehensive survey of snailfish specific genes.</title>
        <authorList>
            <person name="Kim W."/>
            <person name="Song I."/>
            <person name="Jeong J.-H."/>
            <person name="Kim D."/>
            <person name="Kim S."/>
            <person name="Ryu S."/>
            <person name="Song J.Y."/>
            <person name="Lee S.K."/>
        </authorList>
    </citation>
    <scope>NUCLEOTIDE SEQUENCE [LARGE SCALE GENOMIC DNA]</scope>
    <source>
        <tissue evidence="2">Muscle</tissue>
    </source>
</reference>
<evidence type="ECO:0000313" key="3">
    <source>
        <dbReference type="Proteomes" id="UP000314294"/>
    </source>
</evidence>
<dbReference type="Proteomes" id="UP000314294">
    <property type="component" value="Unassembled WGS sequence"/>
</dbReference>
<accession>A0A4Z2FKD9</accession>
<gene>
    <name evidence="2" type="ORF">EYF80_048241</name>
</gene>
<proteinExistence type="predicted"/>
<evidence type="ECO:0000256" key="1">
    <source>
        <dbReference type="SAM" id="MobiDB-lite"/>
    </source>
</evidence>